<feature type="region of interest" description="Disordered" evidence="1">
    <location>
        <begin position="250"/>
        <end position="272"/>
    </location>
</feature>
<evidence type="ECO:0000256" key="1">
    <source>
        <dbReference type="SAM" id="MobiDB-lite"/>
    </source>
</evidence>
<reference evidence="3 4" key="1">
    <citation type="submission" date="2019-11" db="EMBL/GenBank/DDBJ databases">
        <authorList>
            <person name="Cao P."/>
        </authorList>
    </citation>
    <scope>NUCLEOTIDE SEQUENCE [LARGE SCALE GENOMIC DNA]</scope>
    <source>
        <strain evidence="3 4">NEAU-AAG5</strain>
    </source>
</reference>
<gene>
    <name evidence="3" type="ORF">GNZ18_36275</name>
</gene>
<dbReference type="EMBL" id="WOFH01000017">
    <property type="protein sequence ID" value="MUN42003.1"/>
    <property type="molecule type" value="Genomic_DNA"/>
</dbReference>
<dbReference type="RefSeq" id="WP_156221286.1">
    <property type="nucleotide sequence ID" value="NZ_WOFH01000017.1"/>
</dbReference>
<keyword evidence="2" id="KW-0732">Signal</keyword>
<evidence type="ECO:0000256" key="2">
    <source>
        <dbReference type="SAM" id="SignalP"/>
    </source>
</evidence>
<dbReference type="Pfam" id="PF09826">
    <property type="entry name" value="Beta_propel"/>
    <property type="match status" value="1"/>
</dbReference>
<evidence type="ECO:0000313" key="3">
    <source>
        <dbReference type="EMBL" id="MUN42003.1"/>
    </source>
</evidence>
<proteinExistence type="predicted"/>
<dbReference type="Proteomes" id="UP000432015">
    <property type="component" value="Unassembled WGS sequence"/>
</dbReference>
<feature type="region of interest" description="Disordered" evidence="1">
    <location>
        <begin position="85"/>
        <end position="116"/>
    </location>
</feature>
<dbReference type="InterPro" id="IPR019198">
    <property type="entry name" value="Beta_propeller_containing"/>
</dbReference>
<keyword evidence="4" id="KW-1185">Reference proteome</keyword>
<dbReference type="AlphaFoldDB" id="A0A7K1LCG0"/>
<protein>
    <submittedName>
        <fullName evidence="3">Benzoate transporter</fullName>
    </submittedName>
</protein>
<feature type="chain" id="PRO_5029781350" evidence="2">
    <location>
        <begin position="28"/>
        <end position="657"/>
    </location>
</feature>
<comment type="caution">
    <text evidence="3">The sequence shown here is derived from an EMBL/GenBank/DDBJ whole genome shotgun (WGS) entry which is preliminary data.</text>
</comment>
<evidence type="ECO:0000313" key="4">
    <source>
        <dbReference type="Proteomes" id="UP000432015"/>
    </source>
</evidence>
<dbReference type="PROSITE" id="PS51257">
    <property type="entry name" value="PROKAR_LIPOPROTEIN"/>
    <property type="match status" value="1"/>
</dbReference>
<sequence>MRARIYAPLASAATLPLLLAGCSGSSASDDEAVAAPPMRLVSYDGCDALLDGLRQAAAERVGPFGLGVPEPYGPFATGDGETAITKGAVPGPSPADAGRSAPQHSGTNVHEAGADEPDLVKTDGRRIVALARGRLQVIDPATRKVAHTLGLPGGDGYRAASTNARLLLSGDRALVLTPRTPMVMYDGLRPSAGAEDAPRPGPPRPQTVLTLVDLSGAPKVIGSMTSDTVYVDARMTGSVARVVVRSTPRIDFPAPSRDPRTQQDSGRKATERNREIVRKAPLDAWLPGFTVGEGSAAKTYRAPCGQVSRPASYTGTSMLSVLTLDLSRGLGDPSPVGIAADGETVYGNGSSLYVTGTPPSLVGLPRKGAAPRSQHTDVHMFDVRGAGRPRYVASGSVPGTLLNQYALSEHGGNLRVATTATAPPKPGTQPPATESTLYVLGRNGPRLDQVGRVAGLGKGERIHSVRFIGATAYVVTFRQVDPLYVIDLNDPRHPRVKGELKINGYSAYLHPTADGKILGIGRDADASGRTTGLLASLFDVGGEPRRVASYRLPGAASASDFEPHAFLYWPSTGLTVVPVSRPETGAGEALALKVTGSGITKVGAVRHEEGNGEGNGEGSVQRSLMVGGTLWTFSDAGARATDAATLADRAWLPFAQR</sequence>
<feature type="compositionally biased region" description="Basic and acidic residues" evidence="1">
    <location>
        <begin position="257"/>
        <end position="272"/>
    </location>
</feature>
<organism evidence="3 4">
    <name type="scientific">Actinomadura litoris</name>
    <dbReference type="NCBI Taxonomy" id="2678616"/>
    <lineage>
        <taxon>Bacteria</taxon>
        <taxon>Bacillati</taxon>
        <taxon>Actinomycetota</taxon>
        <taxon>Actinomycetes</taxon>
        <taxon>Streptosporangiales</taxon>
        <taxon>Thermomonosporaceae</taxon>
        <taxon>Actinomadura</taxon>
    </lineage>
</organism>
<name>A0A7K1LCG0_9ACTN</name>
<accession>A0A7K1LCG0</accession>
<feature type="signal peptide" evidence="2">
    <location>
        <begin position="1"/>
        <end position="27"/>
    </location>
</feature>